<protein>
    <submittedName>
        <fullName evidence="2">Uncharacterized protein</fullName>
    </submittedName>
</protein>
<dbReference type="EMBL" id="JANPWB010000015">
    <property type="protein sequence ID" value="KAJ1093206.1"/>
    <property type="molecule type" value="Genomic_DNA"/>
</dbReference>
<dbReference type="AlphaFoldDB" id="A0AAV7LP78"/>
<comment type="caution">
    <text evidence="2">The sequence shown here is derived from an EMBL/GenBank/DDBJ whole genome shotgun (WGS) entry which is preliminary data.</text>
</comment>
<evidence type="ECO:0000313" key="3">
    <source>
        <dbReference type="Proteomes" id="UP001066276"/>
    </source>
</evidence>
<feature type="region of interest" description="Disordered" evidence="1">
    <location>
        <begin position="1"/>
        <end position="22"/>
    </location>
</feature>
<organism evidence="2 3">
    <name type="scientific">Pleurodeles waltl</name>
    <name type="common">Iberian ribbed newt</name>
    <dbReference type="NCBI Taxonomy" id="8319"/>
    <lineage>
        <taxon>Eukaryota</taxon>
        <taxon>Metazoa</taxon>
        <taxon>Chordata</taxon>
        <taxon>Craniata</taxon>
        <taxon>Vertebrata</taxon>
        <taxon>Euteleostomi</taxon>
        <taxon>Amphibia</taxon>
        <taxon>Batrachia</taxon>
        <taxon>Caudata</taxon>
        <taxon>Salamandroidea</taxon>
        <taxon>Salamandridae</taxon>
        <taxon>Pleurodelinae</taxon>
        <taxon>Pleurodeles</taxon>
    </lineage>
</organism>
<keyword evidence="3" id="KW-1185">Reference proteome</keyword>
<name>A0AAV7LP78_PLEWA</name>
<evidence type="ECO:0000256" key="1">
    <source>
        <dbReference type="SAM" id="MobiDB-lite"/>
    </source>
</evidence>
<gene>
    <name evidence="2" type="ORF">NDU88_006311</name>
</gene>
<evidence type="ECO:0000313" key="2">
    <source>
        <dbReference type="EMBL" id="KAJ1093206.1"/>
    </source>
</evidence>
<reference evidence="2" key="1">
    <citation type="journal article" date="2022" name="bioRxiv">
        <title>Sequencing and chromosome-scale assembly of the giantPleurodeles waltlgenome.</title>
        <authorList>
            <person name="Brown T."/>
            <person name="Elewa A."/>
            <person name="Iarovenko S."/>
            <person name="Subramanian E."/>
            <person name="Araus A.J."/>
            <person name="Petzold A."/>
            <person name="Susuki M."/>
            <person name="Suzuki K.-i.T."/>
            <person name="Hayashi T."/>
            <person name="Toyoda A."/>
            <person name="Oliveira C."/>
            <person name="Osipova E."/>
            <person name="Leigh N.D."/>
            <person name="Simon A."/>
            <person name="Yun M.H."/>
        </authorList>
    </citation>
    <scope>NUCLEOTIDE SEQUENCE</scope>
    <source>
        <strain evidence="2">20211129_DDA</strain>
        <tissue evidence="2">Liver</tissue>
    </source>
</reference>
<dbReference type="Proteomes" id="UP001066276">
    <property type="component" value="Chromosome 11"/>
</dbReference>
<proteinExistence type="predicted"/>
<sequence length="92" mass="10813">MTVIGPSRSRPRQRQSLPCRANPTRHFRVPMLAWEHSRNQCCVSLGTGKRSRTSGPARLRGTWCAETEKREWKERARRSLKQRSRVSGQRRR</sequence>
<accession>A0AAV7LP78</accession>